<dbReference type="EMBL" id="CYKH01000371">
    <property type="protein sequence ID" value="CUI13406.1"/>
    <property type="molecule type" value="Genomic_DNA"/>
</dbReference>
<evidence type="ECO:0000313" key="2">
    <source>
        <dbReference type="Proteomes" id="UP000051952"/>
    </source>
</evidence>
<dbReference type="AlphaFoldDB" id="A0A0S4KKB0"/>
<protein>
    <submittedName>
        <fullName evidence="1">Uncharacterized protein</fullName>
    </submittedName>
</protein>
<reference evidence="2" key="1">
    <citation type="submission" date="2015-09" db="EMBL/GenBank/DDBJ databases">
        <authorList>
            <consortium name="Pathogen Informatics"/>
        </authorList>
    </citation>
    <scope>NUCLEOTIDE SEQUENCE [LARGE SCALE GENOMIC DNA]</scope>
    <source>
        <strain evidence="2">Lake Konstanz</strain>
    </source>
</reference>
<organism evidence="1 2">
    <name type="scientific">Bodo saltans</name>
    <name type="common">Flagellated protozoan</name>
    <dbReference type="NCBI Taxonomy" id="75058"/>
    <lineage>
        <taxon>Eukaryota</taxon>
        <taxon>Discoba</taxon>
        <taxon>Euglenozoa</taxon>
        <taxon>Kinetoplastea</taxon>
        <taxon>Metakinetoplastina</taxon>
        <taxon>Eubodonida</taxon>
        <taxon>Bodonidae</taxon>
        <taxon>Bodo</taxon>
    </lineage>
</organism>
<proteinExistence type="predicted"/>
<accession>A0A0S4KKB0</accession>
<dbReference type="VEuPathDB" id="TriTrypDB:BSAL_04065"/>
<evidence type="ECO:0000313" key="1">
    <source>
        <dbReference type="EMBL" id="CUI13406.1"/>
    </source>
</evidence>
<name>A0A0S4KKB0_BODSA</name>
<sequence length="242" mass="25120">IAGPATVVNGPTVVVGGLLTPKQLLSGDKTSRSSSHCSPPPPLAASVLLGATLAASTTNASPKFLRVIEANTDTLVFSVGSPPLAQRMNSTDTSSLVEYKQSLSSAPPPPPPAAPLGVIVNRIPQEPMSLVASFRHRMIARATSTMSSTTHMEVDSFRTADDSPSCFSGTAAMVGARPSSEAGLLTRNPMEAPSRTMSVVSFASPNAHSTMSSRACSPRDDSPLFEQIASPVQQLQHAISEV</sequence>
<feature type="non-terminal residue" evidence="1">
    <location>
        <position position="1"/>
    </location>
</feature>
<dbReference type="Proteomes" id="UP000051952">
    <property type="component" value="Unassembled WGS sequence"/>
</dbReference>
<keyword evidence="2" id="KW-1185">Reference proteome</keyword>
<gene>
    <name evidence="1" type="ORF">BSAL_04065</name>
</gene>